<dbReference type="InterPro" id="IPR051326">
    <property type="entry name" value="Kynurenine-oxoglutarate_AT"/>
</dbReference>
<dbReference type="GO" id="GO:0097053">
    <property type="term" value="P:L-kynurenine catabolic process"/>
    <property type="evidence" value="ECO:0007669"/>
    <property type="project" value="UniProtKB-UniPathway"/>
</dbReference>
<keyword evidence="24" id="KW-0456">Lyase</keyword>
<dbReference type="CDD" id="cd20552">
    <property type="entry name" value="CYCLIN_TFIIB_rpt2"/>
    <property type="match status" value="1"/>
</dbReference>
<dbReference type="Pfam" id="PF00155">
    <property type="entry name" value="Aminotran_1_2"/>
    <property type="match status" value="1"/>
</dbReference>
<evidence type="ECO:0000256" key="40">
    <source>
        <dbReference type="ARBA" id="ARBA00056112"/>
    </source>
</evidence>
<dbReference type="PRINTS" id="PR00685">
    <property type="entry name" value="TIFACTORIIB"/>
</dbReference>
<evidence type="ECO:0000256" key="1">
    <source>
        <dbReference type="ARBA" id="ARBA00001933"/>
    </source>
</evidence>
<comment type="similarity">
    <text evidence="4">Belongs to the class-I pyridoxal-phosphate-dependent aminotransferase family.</text>
</comment>
<protein>
    <recommendedName>
        <fullName evidence="12">Kynurenine--oxoglutarate transaminase 3</fullName>
        <ecNumber evidence="10">2.3.1.48</ecNumber>
        <ecNumber evidence="9">2.6.1.63</ecNumber>
        <ecNumber evidence="8">2.6.1.7</ecNumber>
        <ecNumber evidence="7">4.4.1.13</ecNumber>
    </recommendedName>
    <alternativeName>
        <fullName evidence="32">Cysteine-S-conjugate beta-lyase 2</fullName>
    </alternativeName>
    <alternativeName>
        <fullName evidence="33">General transcription factor TFIIB</fullName>
    </alternativeName>
    <alternativeName>
        <fullName evidence="28">Kynurenine aminotransferase 3</fullName>
    </alternativeName>
    <alternativeName>
        <fullName evidence="29">Kynurenine aminotransferase III</fullName>
    </alternativeName>
    <alternativeName>
        <fullName evidence="30">Kynurenine--glyoxylate transaminase</fullName>
    </alternativeName>
    <alternativeName>
        <fullName evidence="31">Kynurenine--oxoglutarate transaminase III</fullName>
    </alternativeName>
    <alternativeName>
        <fullName evidence="41">RNA polymerase II alpha initiation factor</fullName>
    </alternativeName>
    <alternativeName>
        <fullName evidence="11">Transcription initiation factor IIB</fullName>
    </alternativeName>
</protein>
<evidence type="ECO:0000256" key="30">
    <source>
        <dbReference type="ARBA" id="ARBA00031198"/>
    </source>
</evidence>
<dbReference type="GO" id="GO:0003677">
    <property type="term" value="F:DNA binding"/>
    <property type="evidence" value="ECO:0007669"/>
    <property type="project" value="UniProtKB-KW"/>
</dbReference>
<dbReference type="FunFam" id="1.10.472.10:FF:000019">
    <property type="entry name" value="transcription initiation factor IIB"/>
    <property type="match status" value="1"/>
</dbReference>
<evidence type="ECO:0000256" key="28">
    <source>
        <dbReference type="ARBA" id="ARBA00029778"/>
    </source>
</evidence>
<dbReference type="InterPro" id="IPR013763">
    <property type="entry name" value="Cyclin-like_dom"/>
</dbReference>
<evidence type="ECO:0000256" key="24">
    <source>
        <dbReference type="ARBA" id="ARBA00023239"/>
    </source>
</evidence>
<evidence type="ECO:0000256" key="37">
    <source>
        <dbReference type="ARBA" id="ARBA00048017"/>
    </source>
</evidence>
<evidence type="ECO:0000256" key="22">
    <source>
        <dbReference type="ARBA" id="ARBA00023125"/>
    </source>
</evidence>
<dbReference type="GO" id="GO:0061733">
    <property type="term" value="F:protein-lysine-acetyltransferase activity"/>
    <property type="evidence" value="ECO:0007669"/>
    <property type="project" value="UniProtKB-EC"/>
</dbReference>
<keyword evidence="22" id="KW-0238">DNA-binding</keyword>
<evidence type="ECO:0000259" key="42">
    <source>
        <dbReference type="SMART" id="SM00385"/>
    </source>
</evidence>
<dbReference type="GO" id="GO:0047315">
    <property type="term" value="F:kynurenine-glyoxylate transaminase activity"/>
    <property type="evidence" value="ECO:0007669"/>
    <property type="project" value="UniProtKB-EC"/>
</dbReference>
<comment type="function">
    <text evidence="39">Catalyzes the irreversible transamination of the L-tryptophan metabolite L-kynurenine to form kynurenic acid (KA), an intermediate in the tryptophan catabolic pathway which is also a broad spectrum antagonist of the three ionotropic excitatory amino acid receptors among others. May catalyze the beta-elimination of S-conjugates and Se-conjugates of L-(seleno)cysteine, resulting in the cleavage of the C-S or C-Se bond. Has transaminase activity towards L-kynurenine, tryptophan, phenylalanine, serine, cysteine, methionine, histidine, glutamine and asparagine with glyoxylate as an amino group acceptor (in vitro). Has lower activity with 2-oxoglutarate as amino group acceptor (in vitro).</text>
</comment>
<dbReference type="SUPFAM" id="SSF53383">
    <property type="entry name" value="PLP-dependent transferases"/>
    <property type="match status" value="1"/>
</dbReference>
<evidence type="ECO:0000313" key="43">
    <source>
        <dbReference type="EMBL" id="KAH0519420.1"/>
    </source>
</evidence>
<evidence type="ECO:0000256" key="15">
    <source>
        <dbReference type="ARBA" id="ARBA00022679"/>
    </source>
</evidence>
<evidence type="ECO:0000256" key="18">
    <source>
        <dbReference type="ARBA" id="ARBA00022771"/>
    </source>
</evidence>
<dbReference type="FunFam" id="1.10.472.10:FF:000008">
    <property type="entry name" value="Transcription initiation factor IIB"/>
    <property type="match status" value="1"/>
</dbReference>
<dbReference type="EC" id="2.6.1.63" evidence="9"/>
<dbReference type="Proteomes" id="UP000710432">
    <property type="component" value="Unassembled WGS sequence"/>
</dbReference>
<evidence type="ECO:0000256" key="11">
    <source>
        <dbReference type="ARBA" id="ARBA00013932"/>
    </source>
</evidence>
<comment type="catalytic activity">
    <reaction evidence="34">
        <text>L-kynurenine + 2-oxoglutarate = kynurenate + L-glutamate + H2O</text>
        <dbReference type="Rhea" id="RHEA:65560"/>
        <dbReference type="ChEBI" id="CHEBI:15377"/>
        <dbReference type="ChEBI" id="CHEBI:16810"/>
        <dbReference type="ChEBI" id="CHEBI:29985"/>
        <dbReference type="ChEBI" id="CHEBI:57959"/>
        <dbReference type="ChEBI" id="CHEBI:58454"/>
        <dbReference type="EC" id="2.6.1.7"/>
    </reaction>
    <physiologicalReaction direction="left-to-right" evidence="34">
        <dbReference type="Rhea" id="RHEA:65561"/>
    </physiologicalReaction>
</comment>
<dbReference type="EC" id="2.6.1.7" evidence="8"/>
<comment type="catalytic activity">
    <reaction evidence="37">
        <text>L-lysyl-[protein] + acetyl-CoA = N(6)-acetyl-L-lysyl-[protein] + CoA + H(+)</text>
        <dbReference type="Rhea" id="RHEA:45948"/>
        <dbReference type="Rhea" id="RHEA-COMP:9752"/>
        <dbReference type="Rhea" id="RHEA-COMP:10731"/>
        <dbReference type="ChEBI" id="CHEBI:15378"/>
        <dbReference type="ChEBI" id="CHEBI:29969"/>
        <dbReference type="ChEBI" id="CHEBI:57287"/>
        <dbReference type="ChEBI" id="CHEBI:57288"/>
        <dbReference type="ChEBI" id="CHEBI:61930"/>
        <dbReference type="EC" id="2.3.1.48"/>
    </reaction>
</comment>
<dbReference type="EC" id="4.4.1.13" evidence="7"/>
<dbReference type="GO" id="GO:1990841">
    <property type="term" value="F:promoter-specific chromatin binding"/>
    <property type="evidence" value="ECO:0007669"/>
    <property type="project" value="UniProtKB-ARBA"/>
</dbReference>
<evidence type="ECO:0000256" key="12">
    <source>
        <dbReference type="ARBA" id="ARBA00019100"/>
    </source>
</evidence>
<evidence type="ECO:0000256" key="8">
    <source>
        <dbReference type="ARBA" id="ARBA00012751"/>
    </source>
</evidence>
<comment type="cofactor">
    <cofactor evidence="1">
        <name>pyridoxal 5'-phosphate</name>
        <dbReference type="ChEBI" id="CHEBI:597326"/>
    </cofactor>
</comment>
<evidence type="ECO:0000256" key="35">
    <source>
        <dbReference type="ARBA" id="ARBA00047677"/>
    </source>
</evidence>
<evidence type="ECO:0000256" key="16">
    <source>
        <dbReference type="ARBA" id="ARBA00022723"/>
    </source>
</evidence>
<sequence>MALKFKNAKRIEGLDSNVWVEFTKLAADPAVVNLGQGLPDISPPSYVKEELSKAALTDNLNQYTRGFGHPPLVKALSCLYEKIYQNQIDPNKEILVTVGGYGSLFNAIQGLVDPGDEVIIMVPFYDCYEPMVRMAGATPVFIPLRSKPTDGTKWSSSDWTFNPQELESKFSSKTKAIILNTPHNPIGKVYTREELQVIADLCIKHDALCISDEVYEAMTSIINGQIAHRGAAEILERFLGHLSRYFRKIHRQAALAQALWTDIKRMDDPECYFNSLPKELEVKRDRMVRLLTSVGLKPIIPDGGYFIIADVSSLDADLSDMKGDEPYDYKFVKWMTKNKKLSAIPVSAFCDSLSKPQFEKLVRFCFIKTRKVRASDSPIKTRLGASGRRCRFLLGKKLLAEPRRWRRPAGDRVIDVGSEWRTFSNDKATKDPSRVGDSQNPLLSDGDLSTMIGKGTGAASFDEFGNFKYQNRRTMSSSDRAMMNAFKEITTMADRINLPRNIVDRTNNLFKQVYEQKSLKGRANDAIASACLYIACRQEGVPRTFKEICAVSRISKKEIGRCFKLILKALETSVDLITTGDFMSRFCSNLCLPKQVQMAATHIARKAVELDLVPGRSPISVAAAAIYMASQASAEKRTQKEIGDIAGVADVTIRQSYRLIYPRAPDLFPSDFKFDTPVDKLPQL</sequence>
<evidence type="ECO:0000256" key="41">
    <source>
        <dbReference type="ARBA" id="ARBA00080291"/>
    </source>
</evidence>
<dbReference type="GO" id="GO:0005739">
    <property type="term" value="C:mitochondrion"/>
    <property type="evidence" value="ECO:0007669"/>
    <property type="project" value="TreeGrafter"/>
</dbReference>
<dbReference type="GO" id="GO:0047804">
    <property type="term" value="F:cysteine-S-conjugate beta-lyase activity"/>
    <property type="evidence" value="ECO:0007669"/>
    <property type="project" value="UniProtKB-EC"/>
</dbReference>
<feature type="domain" description="Cyclin-like" evidence="42">
    <location>
        <begin position="581"/>
        <end position="662"/>
    </location>
</feature>
<comment type="pathway">
    <text evidence="27">Amino-acid degradation; L-kynurenine degradation; kynurenate from L-kynurenine: step 1/2.</text>
</comment>
<comment type="catalytic activity">
    <reaction evidence="36">
        <text>3-hydroxy-L-kynurenine + glyoxylate = xanthurenate + glycine + H2O</text>
        <dbReference type="Rhea" id="RHEA:65900"/>
        <dbReference type="ChEBI" id="CHEBI:15377"/>
        <dbReference type="ChEBI" id="CHEBI:36655"/>
        <dbReference type="ChEBI" id="CHEBI:57305"/>
        <dbReference type="ChEBI" id="CHEBI:58125"/>
        <dbReference type="ChEBI" id="CHEBI:71201"/>
        <dbReference type="EC" id="2.6.1.63"/>
    </reaction>
    <physiologicalReaction direction="left-to-right" evidence="36">
        <dbReference type="Rhea" id="RHEA:65901"/>
    </physiologicalReaction>
</comment>
<dbReference type="SUPFAM" id="SSF47954">
    <property type="entry name" value="Cyclin-like"/>
    <property type="match status" value="2"/>
</dbReference>
<evidence type="ECO:0000256" key="19">
    <source>
        <dbReference type="ARBA" id="ARBA00022833"/>
    </source>
</evidence>
<dbReference type="GO" id="GO:0016212">
    <property type="term" value="F:kynurenine-oxoglutarate transaminase activity"/>
    <property type="evidence" value="ECO:0007669"/>
    <property type="project" value="UniProtKB-EC"/>
</dbReference>
<dbReference type="CDD" id="cd20551">
    <property type="entry name" value="CYCLIN_TFIIB_rpt1"/>
    <property type="match status" value="1"/>
</dbReference>
<evidence type="ECO:0000256" key="26">
    <source>
        <dbReference type="ARBA" id="ARBA00023315"/>
    </source>
</evidence>
<dbReference type="InterPro" id="IPR023486">
    <property type="entry name" value="TFIIB_CS"/>
</dbReference>
<evidence type="ECO:0000256" key="39">
    <source>
        <dbReference type="ARBA" id="ARBA00054518"/>
    </source>
</evidence>
<keyword evidence="18" id="KW-0863">Zinc-finger</keyword>
<comment type="subcellular location">
    <subcellularLocation>
        <location evidence="3">Chromosome</location>
    </subcellularLocation>
    <subcellularLocation>
        <location evidence="2">Nucleus</location>
    </subcellularLocation>
</comment>
<feature type="domain" description="Cyclin-like" evidence="42">
    <location>
        <begin position="487"/>
        <end position="568"/>
    </location>
</feature>
<evidence type="ECO:0000256" key="17">
    <source>
        <dbReference type="ARBA" id="ARBA00022737"/>
    </source>
</evidence>
<dbReference type="PANTHER" id="PTHR43807">
    <property type="entry name" value="FI04487P"/>
    <property type="match status" value="1"/>
</dbReference>
<dbReference type="FunFam" id="3.40.640.10:FF:000024">
    <property type="entry name" value="Kynurenine--oxoglutarate transaminase 3"/>
    <property type="match status" value="1"/>
</dbReference>
<comment type="catalytic activity">
    <reaction evidence="35">
        <text>L-kynurenine + glyoxylate = kynurenate + glycine + H2O</text>
        <dbReference type="Rhea" id="RHEA:65896"/>
        <dbReference type="ChEBI" id="CHEBI:15377"/>
        <dbReference type="ChEBI" id="CHEBI:36655"/>
        <dbReference type="ChEBI" id="CHEBI:57305"/>
        <dbReference type="ChEBI" id="CHEBI:57959"/>
        <dbReference type="ChEBI" id="CHEBI:58454"/>
        <dbReference type="EC" id="2.6.1.63"/>
    </reaction>
    <physiologicalReaction direction="left-to-right" evidence="35">
        <dbReference type="Rhea" id="RHEA:65897"/>
    </physiologicalReaction>
</comment>
<evidence type="ECO:0000256" key="34">
    <source>
        <dbReference type="ARBA" id="ARBA00047478"/>
    </source>
</evidence>
<dbReference type="GO" id="GO:0005694">
    <property type="term" value="C:chromosome"/>
    <property type="evidence" value="ECO:0007669"/>
    <property type="project" value="UniProtKB-SubCell"/>
</dbReference>
<dbReference type="GO" id="GO:0005634">
    <property type="term" value="C:nucleus"/>
    <property type="evidence" value="ECO:0007669"/>
    <property type="project" value="UniProtKB-SubCell"/>
</dbReference>
<accession>A0A8J6GY73</accession>
<evidence type="ECO:0000256" key="27">
    <source>
        <dbReference type="ARBA" id="ARBA00024016"/>
    </source>
</evidence>
<dbReference type="FunFam" id="3.90.1150.10:FF:000021">
    <property type="entry name" value="Kynurenine--oxoglutarate transaminase 3"/>
    <property type="match status" value="1"/>
</dbReference>
<dbReference type="PANTHER" id="PTHR43807:SF6">
    <property type="entry name" value="KYNURENINE--OXOGLUTARATE TRANSAMINASE 3"/>
    <property type="match status" value="1"/>
</dbReference>
<name>A0A8J6GY73_MICOH</name>
<keyword evidence="23" id="KW-0804">Transcription</keyword>
<evidence type="ECO:0000256" key="13">
    <source>
        <dbReference type="ARBA" id="ARBA00022454"/>
    </source>
</evidence>
<evidence type="ECO:0000256" key="10">
    <source>
        <dbReference type="ARBA" id="ARBA00013184"/>
    </source>
</evidence>
<evidence type="ECO:0000256" key="36">
    <source>
        <dbReference type="ARBA" id="ARBA00047888"/>
    </source>
</evidence>
<evidence type="ECO:0000256" key="31">
    <source>
        <dbReference type="ARBA" id="ARBA00031371"/>
    </source>
</evidence>
<dbReference type="GO" id="GO:0070897">
    <property type="term" value="P:transcription preinitiation complex assembly"/>
    <property type="evidence" value="ECO:0007669"/>
    <property type="project" value="InterPro"/>
</dbReference>
<evidence type="ECO:0000256" key="14">
    <source>
        <dbReference type="ARBA" id="ARBA00022576"/>
    </source>
</evidence>
<dbReference type="InterPro" id="IPR015422">
    <property type="entry name" value="PyrdxlP-dep_Trfase_small"/>
</dbReference>
<dbReference type="SMART" id="SM00385">
    <property type="entry name" value="CYCLIN"/>
    <property type="match status" value="2"/>
</dbReference>
<dbReference type="GO" id="GO:0030170">
    <property type="term" value="F:pyridoxal phosphate binding"/>
    <property type="evidence" value="ECO:0007669"/>
    <property type="project" value="InterPro"/>
</dbReference>
<keyword evidence="20" id="KW-0663">Pyridoxal phosphate</keyword>
<evidence type="ECO:0000256" key="7">
    <source>
        <dbReference type="ARBA" id="ARBA00012224"/>
    </source>
</evidence>
<dbReference type="InterPro" id="IPR015424">
    <property type="entry name" value="PyrdxlP-dep_Trfase"/>
</dbReference>
<proteinExistence type="inferred from homology"/>
<dbReference type="Gene3D" id="1.10.472.170">
    <property type="match status" value="1"/>
</dbReference>
<keyword evidence="25" id="KW-0539">Nucleus</keyword>
<evidence type="ECO:0000256" key="3">
    <source>
        <dbReference type="ARBA" id="ARBA00004286"/>
    </source>
</evidence>
<comment type="similarity">
    <text evidence="5">Belongs to the TFIIB family.</text>
</comment>
<keyword evidence="26" id="KW-0012">Acyltransferase</keyword>
<dbReference type="InterPro" id="IPR013150">
    <property type="entry name" value="TFIIB_cyclin"/>
</dbReference>
<keyword evidence="21" id="KW-0805">Transcription regulation</keyword>
<evidence type="ECO:0000256" key="32">
    <source>
        <dbReference type="ARBA" id="ARBA00031600"/>
    </source>
</evidence>
<dbReference type="EMBL" id="JAATJU010004700">
    <property type="protein sequence ID" value="KAH0519420.1"/>
    <property type="molecule type" value="Genomic_DNA"/>
</dbReference>
<evidence type="ECO:0000256" key="21">
    <source>
        <dbReference type="ARBA" id="ARBA00023015"/>
    </source>
</evidence>
<dbReference type="Gene3D" id="3.90.1150.10">
    <property type="entry name" value="Aspartate Aminotransferase, domain 1"/>
    <property type="match status" value="2"/>
</dbReference>
<evidence type="ECO:0000256" key="2">
    <source>
        <dbReference type="ARBA" id="ARBA00004123"/>
    </source>
</evidence>
<evidence type="ECO:0000256" key="38">
    <source>
        <dbReference type="ARBA" id="ARBA00049325"/>
    </source>
</evidence>
<dbReference type="GO" id="GO:0008270">
    <property type="term" value="F:zinc ion binding"/>
    <property type="evidence" value="ECO:0007669"/>
    <property type="project" value="UniProtKB-KW"/>
</dbReference>
<dbReference type="AlphaFoldDB" id="A0A8J6GY73"/>
<dbReference type="Gene3D" id="1.10.472.10">
    <property type="entry name" value="Cyclin-like"/>
    <property type="match status" value="1"/>
</dbReference>
<evidence type="ECO:0000256" key="23">
    <source>
        <dbReference type="ARBA" id="ARBA00023163"/>
    </source>
</evidence>
<comment type="catalytic activity">
    <reaction evidence="38">
        <text>an S-substituted L-cysteine + H2O = a thiol + pyruvate + NH4(+)</text>
        <dbReference type="Rhea" id="RHEA:18121"/>
        <dbReference type="ChEBI" id="CHEBI:15361"/>
        <dbReference type="ChEBI" id="CHEBI:15377"/>
        <dbReference type="ChEBI" id="CHEBI:28938"/>
        <dbReference type="ChEBI" id="CHEBI:29256"/>
        <dbReference type="ChEBI" id="CHEBI:58717"/>
        <dbReference type="EC" id="4.4.1.13"/>
    </reaction>
    <physiologicalReaction direction="left-to-right" evidence="38">
        <dbReference type="Rhea" id="RHEA:18122"/>
    </physiologicalReaction>
</comment>
<evidence type="ECO:0000256" key="4">
    <source>
        <dbReference type="ARBA" id="ARBA00007441"/>
    </source>
</evidence>
<dbReference type="UniPathway" id="UPA00334">
    <property type="reaction ID" value="UER00726"/>
</dbReference>
<organism evidence="43 44">
    <name type="scientific">Microtus ochrogaster</name>
    <name type="common">Prairie vole</name>
    <dbReference type="NCBI Taxonomy" id="79684"/>
    <lineage>
        <taxon>Eukaryota</taxon>
        <taxon>Metazoa</taxon>
        <taxon>Chordata</taxon>
        <taxon>Craniata</taxon>
        <taxon>Vertebrata</taxon>
        <taxon>Euteleostomi</taxon>
        <taxon>Mammalia</taxon>
        <taxon>Eutheria</taxon>
        <taxon>Euarchontoglires</taxon>
        <taxon>Glires</taxon>
        <taxon>Rodentia</taxon>
        <taxon>Myomorpha</taxon>
        <taxon>Muroidea</taxon>
        <taxon>Cricetidae</taxon>
        <taxon>Arvicolinae</taxon>
        <taxon>Microtus</taxon>
    </lineage>
</organism>
<gene>
    <name evidence="43" type="ORF">LTLLF_110960</name>
</gene>
<dbReference type="InterPro" id="IPR004839">
    <property type="entry name" value="Aminotransferase_I/II_large"/>
</dbReference>
<dbReference type="InterPro" id="IPR036915">
    <property type="entry name" value="Cyclin-like_sf"/>
</dbReference>
<evidence type="ECO:0000256" key="6">
    <source>
        <dbReference type="ARBA" id="ARBA00011738"/>
    </source>
</evidence>
<dbReference type="InterPro" id="IPR015421">
    <property type="entry name" value="PyrdxlP-dep_Trfase_major"/>
</dbReference>
<comment type="function">
    <text evidence="40">General transcription factor that plays a role in transcription initiation by RNA polymerase II (Pol II). Involved in the pre-initiation complex (PIC) formation and Pol II recruitment at promoter DNA. Together with the TATA box-bound TBP forms the core initiation complex and provides a bridge between TBP and the Pol II-TFIIF complex. Released from the PIC early following the onset of transcription during the initiation and elongation transition and reassociates with TBP during the next transcription cycle. Associates with chromatin to core promoter-specific regions. Binds to two distinct DNA core promoter consensus sequence elements in a TBP-independent manner; these IIB-recognition elements (BREs) are localized immediately upstream (BREu), 5'-[GC][GC][GA]CGCC-3', and downstream (BREd), 5'-[GA]T[TGA][TG][GT][TG][TG]-3', of the TATA box element. Modulates transcription start site selection. Also exhibits autoacetyltransferase activity that contributes to the activated transcription.</text>
</comment>
<evidence type="ECO:0000256" key="9">
    <source>
        <dbReference type="ARBA" id="ARBA00013010"/>
    </source>
</evidence>
<comment type="subunit">
    <text evidence="6">Homodimer.</text>
</comment>
<evidence type="ECO:0000256" key="33">
    <source>
        <dbReference type="ARBA" id="ARBA00031706"/>
    </source>
</evidence>
<keyword evidence="14" id="KW-0032">Aminotransferase</keyword>
<evidence type="ECO:0000256" key="5">
    <source>
        <dbReference type="ARBA" id="ARBA00010857"/>
    </source>
</evidence>
<dbReference type="PROSITE" id="PS00782">
    <property type="entry name" value="TFIIB"/>
    <property type="match status" value="2"/>
</dbReference>
<keyword evidence="15" id="KW-0808">Transferase</keyword>
<dbReference type="Gene3D" id="3.40.640.10">
    <property type="entry name" value="Type I PLP-dependent aspartate aminotransferase-like (Major domain)"/>
    <property type="match status" value="1"/>
</dbReference>
<evidence type="ECO:0000256" key="25">
    <source>
        <dbReference type="ARBA" id="ARBA00023242"/>
    </source>
</evidence>
<comment type="caution">
    <text evidence="43">The sequence shown here is derived from an EMBL/GenBank/DDBJ whole genome shotgun (WGS) entry which is preliminary data.</text>
</comment>
<keyword evidence="17" id="KW-0677">Repeat</keyword>
<keyword evidence="13" id="KW-0158">Chromosome</keyword>
<dbReference type="Pfam" id="PF00382">
    <property type="entry name" value="TFIIB"/>
    <property type="match status" value="2"/>
</dbReference>
<dbReference type="InterPro" id="IPR000812">
    <property type="entry name" value="TFIIB"/>
</dbReference>
<dbReference type="EC" id="2.3.1.48" evidence="10"/>
<dbReference type="CDD" id="cd00609">
    <property type="entry name" value="AAT_like"/>
    <property type="match status" value="1"/>
</dbReference>
<keyword evidence="19" id="KW-0862">Zinc</keyword>
<evidence type="ECO:0000256" key="20">
    <source>
        <dbReference type="ARBA" id="ARBA00022898"/>
    </source>
</evidence>
<reference evidence="43" key="1">
    <citation type="submission" date="2020-03" db="EMBL/GenBank/DDBJ databases">
        <title>Studies in the Genomics of Life Span.</title>
        <authorList>
            <person name="Glass D."/>
        </authorList>
    </citation>
    <scope>NUCLEOTIDE SEQUENCE</scope>
    <source>
        <strain evidence="43">LTLLF</strain>
        <tissue evidence="43">Muscle</tissue>
    </source>
</reference>
<evidence type="ECO:0000256" key="29">
    <source>
        <dbReference type="ARBA" id="ARBA00030993"/>
    </source>
</evidence>
<dbReference type="FunFam" id="1.10.472.170:FF:000003">
    <property type="entry name" value="Transcription initiation factor IIB"/>
    <property type="match status" value="1"/>
</dbReference>
<dbReference type="GO" id="GO:0017025">
    <property type="term" value="F:TBP-class protein binding"/>
    <property type="evidence" value="ECO:0007669"/>
    <property type="project" value="InterPro"/>
</dbReference>
<evidence type="ECO:0000313" key="44">
    <source>
        <dbReference type="Proteomes" id="UP000710432"/>
    </source>
</evidence>
<keyword evidence="16" id="KW-0479">Metal-binding</keyword>